<dbReference type="Gene3D" id="3.40.50.11840">
    <property type="entry name" value="Diphthamide synthesis DPH1/DPH2 domain 1"/>
    <property type="match status" value="1"/>
</dbReference>
<protein>
    <submittedName>
        <fullName evidence="8 9">2-(3-amino-3-carboxypropyl)histidine synthase subunit 2-like</fullName>
    </submittedName>
</protein>
<dbReference type="SFLD" id="SFLDS00032">
    <property type="entry name" value="Radical_SAM_3-amino-3-carboxyp"/>
    <property type="match status" value="1"/>
</dbReference>
<dbReference type="OrthoDB" id="449241at2759"/>
<dbReference type="InterPro" id="IPR042263">
    <property type="entry name" value="DPH1/DPH2_1"/>
</dbReference>
<dbReference type="GO" id="GO:0046872">
    <property type="term" value="F:metal ion binding"/>
    <property type="evidence" value="ECO:0007669"/>
    <property type="project" value="UniProtKB-KW"/>
</dbReference>
<evidence type="ECO:0000256" key="1">
    <source>
        <dbReference type="ARBA" id="ARBA00001966"/>
    </source>
</evidence>
<keyword evidence="4" id="KW-0479">Metal-binding</keyword>
<evidence type="ECO:0000256" key="2">
    <source>
        <dbReference type="ARBA" id="ARBA00005156"/>
    </source>
</evidence>
<dbReference type="GO" id="GO:0090560">
    <property type="term" value="F:2-(3-amino-3-carboxypropyl)histidine synthase activity"/>
    <property type="evidence" value="ECO:0007669"/>
    <property type="project" value="InterPro"/>
</dbReference>
<dbReference type="Gene3D" id="3.40.50.11860">
    <property type="entry name" value="Diphthamide synthesis DPH1/DPH2 domain 3"/>
    <property type="match status" value="1"/>
</dbReference>
<evidence type="ECO:0000256" key="4">
    <source>
        <dbReference type="ARBA" id="ARBA00022723"/>
    </source>
</evidence>
<keyword evidence="7" id="KW-1185">Reference proteome</keyword>
<dbReference type="PANTHER" id="PTHR10762:SF2">
    <property type="entry name" value="2-(3-AMINO-3-CARBOXYPROPYL)HISTIDINE SYNTHASE SUBUNIT 2"/>
    <property type="match status" value="1"/>
</dbReference>
<evidence type="ECO:0000313" key="8">
    <source>
        <dbReference type="RefSeq" id="XP_018329150.1"/>
    </source>
</evidence>
<dbReference type="FunFam" id="3.40.50.11860:FF:000001">
    <property type="entry name" value="2-(3-amino-3-carboxypropyl)histidine synthase subunit 2"/>
    <property type="match status" value="1"/>
</dbReference>
<dbReference type="RefSeq" id="XP_018334370.1">
    <property type="nucleotide sequence ID" value="XM_018478868.2"/>
</dbReference>
<gene>
    <name evidence="9" type="primary">LOC108743333</name>
    <name evidence="8" type="synonym">LOC108739649</name>
</gene>
<evidence type="ECO:0000256" key="3">
    <source>
        <dbReference type="ARBA" id="ARBA00006179"/>
    </source>
</evidence>
<dbReference type="GO" id="GO:0051536">
    <property type="term" value="F:iron-sulfur cluster binding"/>
    <property type="evidence" value="ECO:0007669"/>
    <property type="project" value="UniProtKB-KW"/>
</dbReference>
<dbReference type="NCBIfam" id="TIGR00322">
    <property type="entry name" value="diphth2_R"/>
    <property type="match status" value="1"/>
</dbReference>
<evidence type="ECO:0000256" key="5">
    <source>
        <dbReference type="ARBA" id="ARBA00023004"/>
    </source>
</evidence>
<dbReference type="GeneID" id="108739649"/>
<comment type="pathway">
    <text evidence="2">Protein modification; peptidyl-diphthamide biosynthesis.</text>
</comment>
<dbReference type="GeneID" id="108743333"/>
<dbReference type="RefSeq" id="XP_018329150.1">
    <property type="nucleotide sequence ID" value="XM_018473648.2"/>
</dbReference>
<dbReference type="Pfam" id="PF01866">
    <property type="entry name" value="Diphthamide_syn"/>
    <property type="match status" value="1"/>
</dbReference>
<dbReference type="AlphaFoldDB" id="A0A1W4XPP6"/>
<comment type="cofactor">
    <cofactor evidence="1">
        <name>[4Fe-4S] cluster</name>
        <dbReference type="ChEBI" id="CHEBI:49883"/>
    </cofactor>
</comment>
<evidence type="ECO:0000313" key="9">
    <source>
        <dbReference type="RefSeq" id="XP_018334370.1"/>
    </source>
</evidence>
<name>A0A1W4XPP6_AGRPL</name>
<dbReference type="STRING" id="224129.A0A1W4XPP6"/>
<dbReference type="GO" id="GO:0017183">
    <property type="term" value="P:protein histidyl modification to diphthamide"/>
    <property type="evidence" value="ECO:0007669"/>
    <property type="project" value="UniProtKB-UniPathway"/>
</dbReference>
<reference evidence="8 9" key="1">
    <citation type="submission" date="2025-04" db="UniProtKB">
        <authorList>
            <consortium name="RefSeq"/>
        </authorList>
    </citation>
    <scope>IDENTIFICATION</scope>
    <source>
        <tissue evidence="8 9">Entire body</tissue>
    </source>
</reference>
<proteinExistence type="inferred from homology"/>
<organism evidence="7 9">
    <name type="scientific">Agrilus planipennis</name>
    <name type="common">Emerald ash borer</name>
    <name type="synonym">Agrilus marcopoli</name>
    <dbReference type="NCBI Taxonomy" id="224129"/>
    <lineage>
        <taxon>Eukaryota</taxon>
        <taxon>Metazoa</taxon>
        <taxon>Ecdysozoa</taxon>
        <taxon>Arthropoda</taxon>
        <taxon>Hexapoda</taxon>
        <taxon>Insecta</taxon>
        <taxon>Pterygota</taxon>
        <taxon>Neoptera</taxon>
        <taxon>Endopterygota</taxon>
        <taxon>Coleoptera</taxon>
        <taxon>Polyphaga</taxon>
        <taxon>Elateriformia</taxon>
        <taxon>Buprestoidea</taxon>
        <taxon>Buprestidae</taxon>
        <taxon>Agrilinae</taxon>
        <taxon>Agrilus</taxon>
    </lineage>
</organism>
<dbReference type="PANTHER" id="PTHR10762">
    <property type="entry name" value="DIPHTHAMIDE BIOSYNTHESIS PROTEIN"/>
    <property type="match status" value="1"/>
</dbReference>
<dbReference type="InterPro" id="IPR016435">
    <property type="entry name" value="DPH1/DPH2"/>
</dbReference>
<accession>A0A1W4XPP6</accession>
<dbReference type="Proteomes" id="UP000192223">
    <property type="component" value="Unplaced"/>
</dbReference>
<keyword evidence="5" id="KW-0408">Iron</keyword>
<dbReference type="KEGG" id="apln:108743333"/>
<dbReference type="KEGG" id="apln:108739649"/>
<dbReference type="UniPathway" id="UPA00559"/>
<sequence>MAAFFSNEAVSLDKTVNTSSVLTTKSDEIESVYDIEKCTNWIKENNFKNVCLQFPDFLLPDSVQISILLESLLGGQRVYIMADTAYESCCIDYLTAAHVDGDAIIHFGPICFSKESGKVPCLKVFEKGKLNVDGFVNAFGSFDNQNNEEVIILMDTPYLNYLEELRTNLSTFKNVSVRDVTDSSLSLGLQCTIFVSNNLRKVNILSQRYSEAKLYHCNPENESPLEILNFQQDLRVIKRRNFLYEKIKDSKTLGIIIGTLAIKNYLSVIDRVKKLLKLNNKKYYLISVGRPTVAKLANFPEIEVYILVSCSMNELYESRDFYQPIVTPYDVEMALNPNAKQLQFSYDFNTYFSETDLENLNLRKANEDADVSLITGKVRQSVTQEEDSVDLEEQTQVALGSDGTVALNTHYGAGFLGARSWKGLDPNLGKDEPAVIQEGRKGVAMAYENEQT</sequence>
<dbReference type="SFLD" id="SFLDG01121">
    <property type="entry name" value="Diphthamide_biosynthesis"/>
    <property type="match status" value="1"/>
</dbReference>
<keyword evidence="6" id="KW-0411">Iron-sulfur</keyword>
<comment type="similarity">
    <text evidence="3">Belongs to the DPH1/DPH2 family. DPH2 subfamily.</text>
</comment>
<evidence type="ECO:0000313" key="7">
    <source>
        <dbReference type="Proteomes" id="UP000192223"/>
    </source>
</evidence>
<dbReference type="InterPro" id="IPR042265">
    <property type="entry name" value="DPH1/DPH2_3"/>
</dbReference>
<evidence type="ECO:0000256" key="6">
    <source>
        <dbReference type="ARBA" id="ARBA00023014"/>
    </source>
</evidence>